<keyword evidence="4 7" id="KW-0479">Metal-binding</keyword>
<evidence type="ECO:0000313" key="9">
    <source>
        <dbReference type="EMBL" id="TFK37331.1"/>
    </source>
</evidence>
<evidence type="ECO:0000313" key="10">
    <source>
        <dbReference type="Proteomes" id="UP000308652"/>
    </source>
</evidence>
<gene>
    <name evidence="9" type="ORF">BDQ12DRAFT_736228</name>
</gene>
<keyword evidence="3 7" id="KW-0645">Protease</keyword>
<dbReference type="GO" id="GO:0006508">
    <property type="term" value="P:proteolysis"/>
    <property type="evidence" value="ECO:0007669"/>
    <property type="project" value="UniProtKB-KW"/>
</dbReference>
<dbReference type="Proteomes" id="UP000308652">
    <property type="component" value="Unassembled WGS sequence"/>
</dbReference>
<evidence type="ECO:0000256" key="4">
    <source>
        <dbReference type="ARBA" id="ARBA00022723"/>
    </source>
</evidence>
<dbReference type="STRING" id="68775.A0A5C3M867"/>
<feature type="chain" id="PRO_5023154178" description="Peptide hydrolase" evidence="7">
    <location>
        <begin position="19"/>
        <end position="371"/>
    </location>
</feature>
<evidence type="ECO:0000256" key="3">
    <source>
        <dbReference type="ARBA" id="ARBA00022670"/>
    </source>
</evidence>
<proteinExistence type="inferred from homology"/>
<dbReference type="InterPro" id="IPR007484">
    <property type="entry name" value="Peptidase_M28"/>
</dbReference>
<dbReference type="InterPro" id="IPR045175">
    <property type="entry name" value="M28_fam"/>
</dbReference>
<organism evidence="9 10">
    <name type="scientific">Crucibulum laeve</name>
    <dbReference type="NCBI Taxonomy" id="68775"/>
    <lineage>
        <taxon>Eukaryota</taxon>
        <taxon>Fungi</taxon>
        <taxon>Dikarya</taxon>
        <taxon>Basidiomycota</taxon>
        <taxon>Agaricomycotina</taxon>
        <taxon>Agaricomycetes</taxon>
        <taxon>Agaricomycetidae</taxon>
        <taxon>Agaricales</taxon>
        <taxon>Agaricineae</taxon>
        <taxon>Nidulariaceae</taxon>
        <taxon>Crucibulum</taxon>
    </lineage>
</organism>
<evidence type="ECO:0000256" key="7">
    <source>
        <dbReference type="RuleBase" id="RU361240"/>
    </source>
</evidence>
<comment type="similarity">
    <text evidence="2">Belongs to the peptidase M28 family. M28B subfamily.</text>
</comment>
<name>A0A5C3M867_9AGAR</name>
<evidence type="ECO:0000256" key="1">
    <source>
        <dbReference type="ARBA" id="ARBA00001947"/>
    </source>
</evidence>
<feature type="domain" description="Peptidase M28" evidence="8">
    <location>
        <begin position="214"/>
        <end position="262"/>
    </location>
</feature>
<dbReference type="OrthoDB" id="10013407at2759"/>
<dbReference type="PANTHER" id="PTHR12147:SF26">
    <property type="entry name" value="PEPTIDASE M28 DOMAIN-CONTAINING PROTEIN"/>
    <property type="match status" value="1"/>
</dbReference>
<keyword evidence="6 7" id="KW-0862">Zinc</keyword>
<dbReference type="Pfam" id="PF04389">
    <property type="entry name" value="Peptidase_M28"/>
    <property type="match status" value="1"/>
</dbReference>
<evidence type="ECO:0000259" key="8">
    <source>
        <dbReference type="Pfam" id="PF04389"/>
    </source>
</evidence>
<keyword evidence="5 7" id="KW-0378">Hydrolase</keyword>
<keyword evidence="10" id="KW-1185">Reference proteome</keyword>
<evidence type="ECO:0000256" key="2">
    <source>
        <dbReference type="ARBA" id="ARBA00005634"/>
    </source>
</evidence>
<evidence type="ECO:0000256" key="5">
    <source>
        <dbReference type="ARBA" id="ARBA00022801"/>
    </source>
</evidence>
<dbReference type="AlphaFoldDB" id="A0A5C3M867"/>
<dbReference type="PANTHER" id="PTHR12147">
    <property type="entry name" value="METALLOPEPTIDASE M28 FAMILY MEMBER"/>
    <property type="match status" value="1"/>
</dbReference>
<dbReference type="GO" id="GO:0008235">
    <property type="term" value="F:metalloexopeptidase activity"/>
    <property type="evidence" value="ECO:0007669"/>
    <property type="project" value="InterPro"/>
</dbReference>
<protein>
    <recommendedName>
        <fullName evidence="7">Peptide hydrolase</fullName>
        <ecNumber evidence="7">3.4.-.-</ecNumber>
    </recommendedName>
</protein>
<dbReference type="Gene3D" id="3.40.630.10">
    <property type="entry name" value="Zn peptidases"/>
    <property type="match status" value="2"/>
</dbReference>
<dbReference type="Gene3D" id="3.50.30.30">
    <property type="match status" value="1"/>
</dbReference>
<keyword evidence="7" id="KW-0732">Signal</keyword>
<dbReference type="GO" id="GO:0046872">
    <property type="term" value="F:metal ion binding"/>
    <property type="evidence" value="ECO:0007669"/>
    <property type="project" value="UniProtKB-KW"/>
</dbReference>
<reference evidence="9 10" key="1">
    <citation type="journal article" date="2019" name="Nat. Ecol. Evol.">
        <title>Megaphylogeny resolves global patterns of mushroom evolution.</title>
        <authorList>
            <person name="Varga T."/>
            <person name="Krizsan K."/>
            <person name="Foldi C."/>
            <person name="Dima B."/>
            <person name="Sanchez-Garcia M."/>
            <person name="Sanchez-Ramirez S."/>
            <person name="Szollosi G.J."/>
            <person name="Szarkandi J.G."/>
            <person name="Papp V."/>
            <person name="Albert L."/>
            <person name="Andreopoulos W."/>
            <person name="Angelini C."/>
            <person name="Antonin V."/>
            <person name="Barry K.W."/>
            <person name="Bougher N.L."/>
            <person name="Buchanan P."/>
            <person name="Buyck B."/>
            <person name="Bense V."/>
            <person name="Catcheside P."/>
            <person name="Chovatia M."/>
            <person name="Cooper J."/>
            <person name="Damon W."/>
            <person name="Desjardin D."/>
            <person name="Finy P."/>
            <person name="Geml J."/>
            <person name="Haridas S."/>
            <person name="Hughes K."/>
            <person name="Justo A."/>
            <person name="Karasinski D."/>
            <person name="Kautmanova I."/>
            <person name="Kiss B."/>
            <person name="Kocsube S."/>
            <person name="Kotiranta H."/>
            <person name="LaButti K.M."/>
            <person name="Lechner B.E."/>
            <person name="Liimatainen K."/>
            <person name="Lipzen A."/>
            <person name="Lukacs Z."/>
            <person name="Mihaltcheva S."/>
            <person name="Morgado L.N."/>
            <person name="Niskanen T."/>
            <person name="Noordeloos M.E."/>
            <person name="Ohm R.A."/>
            <person name="Ortiz-Santana B."/>
            <person name="Ovrebo C."/>
            <person name="Racz N."/>
            <person name="Riley R."/>
            <person name="Savchenko A."/>
            <person name="Shiryaev A."/>
            <person name="Soop K."/>
            <person name="Spirin V."/>
            <person name="Szebenyi C."/>
            <person name="Tomsovsky M."/>
            <person name="Tulloss R.E."/>
            <person name="Uehling J."/>
            <person name="Grigoriev I.V."/>
            <person name="Vagvolgyi C."/>
            <person name="Papp T."/>
            <person name="Martin F.M."/>
            <person name="Miettinen O."/>
            <person name="Hibbett D.S."/>
            <person name="Nagy L.G."/>
        </authorList>
    </citation>
    <scope>NUCLEOTIDE SEQUENCE [LARGE SCALE GENOMIC DNA]</scope>
    <source>
        <strain evidence="9 10">CBS 166.37</strain>
    </source>
</reference>
<sequence>MKFVTLVLLFASAGIVVASPSGGGNYHGHGTSKPSKPLPLVTSADLRRTISSRALLEHANKFVVFSKLSNGTRAFGTKTHNATVNYIKKTFDETGYYDTQLQTFSYLFSEGTAEFSANGAPIVVVSDLGCIALAGGIAPIKRRSCEFSKKLALAGAAGAIICNNVDASINGGTLGAISRPTVGPYVSIGPLSGIDGNTSALDVDAINEDRWTSNVLATSKGGKKNNLVFASGHPNSVPASPGINDNGSGTIDLLEIALQLSRYPFLDVGIPARGLFTGAEGIKTAEQSKWWGGQADVAYDVCYHKACDGISNLNVRAFVENTKAAAHSIATYTRSLAGIPRAVSRREVVVREQLPHDQRRHQACGHELPAL</sequence>
<dbReference type="EC" id="3.4.-.-" evidence="7"/>
<dbReference type="EMBL" id="ML213608">
    <property type="protein sequence ID" value="TFK37331.1"/>
    <property type="molecule type" value="Genomic_DNA"/>
</dbReference>
<dbReference type="SUPFAM" id="SSF53187">
    <property type="entry name" value="Zn-dependent exopeptidases"/>
    <property type="match status" value="1"/>
</dbReference>
<comment type="cofactor">
    <cofactor evidence="1">
        <name>Zn(2+)</name>
        <dbReference type="ChEBI" id="CHEBI:29105"/>
    </cofactor>
</comment>
<evidence type="ECO:0000256" key="6">
    <source>
        <dbReference type="ARBA" id="ARBA00022833"/>
    </source>
</evidence>
<accession>A0A5C3M867</accession>
<feature type="signal peptide" evidence="7">
    <location>
        <begin position="1"/>
        <end position="18"/>
    </location>
</feature>